<dbReference type="PANTHER" id="PTHR23152:SF4">
    <property type="entry name" value="2-OXOADIPATE DEHYDROGENASE COMPLEX COMPONENT E1"/>
    <property type="match status" value="1"/>
</dbReference>
<sequence>MAAGLARPLKPRIYHVISTRVCSSRAGSGNDPKSRQMSTATAKSAAAESFLSGTSSNYADAMYAAWKKDPNSVHQSWRSHFELVDQGFQPGQAYQKPPAVSFGQAQPTVNVFLGQEKLISDHSKVKDLITAYQSRGHQFASLDPLGLSKPIIHKEDKEAELTIYNYEFDDADLEKEYMLPSNTYIGGNDKVLRLKEIVHRLEDVYCQHIGVDYTHANNAEQIDWIRQKFETPRIKEMTVEEKNITLARLVRSQRFEEFLAKKFPSEKRFGLEGCEVLIPGLKSIIDRSTEFGVDTFFIGMPHRGRLNVLANVCRMDLEKIFIQFDSKLYDKDEGSGDVKYHLGMCTSRLNRLTNKEIKLAVVANPSHLEAVNPVVQGKTRAEQELRGDENGKMVMSILLHGDAAFSGQGVVYETMHLSNLRSYTTHGCIHVVVNNQIGFTTVPELSRSSPYCTDVARVTHSPIFHVNADQPEDVVYVFKVAAEWRAKFGKDVVIDLVCYRRNGHNEMDEPMFTQPFMYKKIAKQPKVTSLYADRLIKEKAVSEEQYKDVIAKYDEILETSLVASKKEIATRNKDWLDSPWDPSFFQRDWKTKVSTGVDKELLKEIGKKTNTIPDEYKLHPGVKRILKQRDEMIANEEADWALGEIFSFGTLLMEKNVVRLSGQDCERGTFSHRHAVLFDQERDKVTHVPLNHLTPDQAKFTVCNSSLSEYGVMGFDLGYSLSNPHSLVIWEAQFGDFANTAQCIIDQFLSSGQAKWTRQSGLVLFLPHGYEGMGPEHSSARLERFLQMSSDDPAAWPIMDENFEMQQLYDLNWFVCNITTPANLFHCLRRQILLPFRKPLVIMTPKSLLRLKEARSKFDDFAVGSQFHRLYPETGVASDNTTGVKRLVFCSGKIYYELVKEREKKENDDKIAIARVESITPFPYDLVKAEIEKYPRAEIVWAQEEHKNMGAWSYVEPRLRNTIQHMGIDKEVNFPAPFVPPRNPPPHPYHVSYAPTSAQDSELQSLSSDAHTEDTLSVTDTSSVDNDPKFQKRYRKQMRRRAEQNRESGVHFIPRTDRAPKDRNIAETDPARFAAQLIEKLEKVLQERERDRRIEESLNRVYETDPEDTADKSFLSTSIARNNTSSTSIIHPLMTSTVIEDDPDSILEEHCSRIWESSAGQTPSRSPGRHSPTNLKPKSPDRTFGRKSLSQTQPLPSLPNTLPSQYSKMSHHKKRPDFYSSFDSGMGEDKPAVETHKHIHHHHHHHHSKPNKSVDYDAQKHMCYSDNSRLSDLSASERGRTPRRTNKRHSDASSNIDSGVSMIESIPPMPNPHDPSTEKVLNWMMENSREDSSSGRADSDRSSSHKNRSKSGAPALASSLPHKQQGSKKQSGQALYTRSGSIDRGLMPQWVPAQPFATDLSMPLLNPPNTTVQLEEAKRRLEERSVPVKSKSCGGIASKDTKKGSSQGTLRMSMSLTKASELDVSGDSGSTLEKKSAKRSSPSSANTSGGSGMEETVVGYFFCSEPIPYRLSFAGKHITLSQFKNLIGRKGSFKYFFKKKSNEFESEVVFEEIQDDSEVLPLWDGKIVAKVERVD</sequence>
<feature type="compositionally biased region" description="Polar residues" evidence="20">
    <location>
        <begin position="1444"/>
        <end position="1458"/>
    </location>
</feature>
<comment type="cofactor">
    <cofactor evidence="1">
        <name>Mg(2+)</name>
        <dbReference type="ChEBI" id="CHEBI:18420"/>
    </cofactor>
</comment>
<dbReference type="PANTHER" id="PTHR23152">
    <property type="entry name" value="2-OXOGLUTARATE DEHYDROGENASE"/>
    <property type="match status" value="1"/>
</dbReference>
<keyword evidence="10" id="KW-0560">Oxidoreductase</keyword>
<feature type="region of interest" description="Disordered" evidence="20">
    <location>
        <begin position="1418"/>
        <end position="1492"/>
    </location>
</feature>
<keyword evidence="9" id="KW-0809">Transit peptide</keyword>
<organism evidence="22 23">
    <name type="scientific">Pinctada imbricata</name>
    <name type="common">Atlantic pearl-oyster</name>
    <name type="synonym">Pinctada martensii</name>
    <dbReference type="NCBI Taxonomy" id="66713"/>
    <lineage>
        <taxon>Eukaryota</taxon>
        <taxon>Metazoa</taxon>
        <taxon>Spiralia</taxon>
        <taxon>Lophotrochozoa</taxon>
        <taxon>Mollusca</taxon>
        <taxon>Bivalvia</taxon>
        <taxon>Autobranchia</taxon>
        <taxon>Pteriomorphia</taxon>
        <taxon>Pterioida</taxon>
        <taxon>Pterioidea</taxon>
        <taxon>Pteriidae</taxon>
        <taxon>Pinctada</taxon>
    </lineage>
</organism>
<dbReference type="Pfam" id="PF08833">
    <property type="entry name" value="Axin_b-cat_bind"/>
    <property type="match status" value="1"/>
</dbReference>
<dbReference type="EMBL" id="VSWD01000010">
    <property type="protein sequence ID" value="KAK3089307.1"/>
    <property type="molecule type" value="Genomic_DNA"/>
</dbReference>
<dbReference type="Pfam" id="PF00676">
    <property type="entry name" value="E1_dh"/>
    <property type="match status" value="1"/>
</dbReference>
<evidence type="ECO:0000256" key="2">
    <source>
        <dbReference type="ARBA" id="ARBA00001964"/>
    </source>
</evidence>
<dbReference type="InterPro" id="IPR029061">
    <property type="entry name" value="THDP-binding"/>
</dbReference>
<dbReference type="InterPro" id="IPR005475">
    <property type="entry name" value="Transketolase-like_Pyr-bd"/>
</dbReference>
<dbReference type="GO" id="GO:0016055">
    <property type="term" value="P:Wnt signaling pathway"/>
    <property type="evidence" value="ECO:0007669"/>
    <property type="project" value="UniProtKB-KW"/>
</dbReference>
<keyword evidence="11" id="KW-0786">Thiamine pyrophosphate</keyword>
<evidence type="ECO:0000256" key="8">
    <source>
        <dbReference type="ARBA" id="ARBA00022842"/>
    </source>
</evidence>
<dbReference type="InterPro" id="IPR014936">
    <property type="entry name" value="Axin_b-cat-bd"/>
</dbReference>
<feature type="compositionally biased region" description="Polar residues" evidence="20">
    <location>
        <begin position="1188"/>
        <end position="1208"/>
    </location>
</feature>
<dbReference type="FunFam" id="3.40.50.12470:FF:000007">
    <property type="entry name" value="2-oxoglutarate dehydrogenase e1 mitochondrial"/>
    <property type="match status" value="1"/>
</dbReference>
<evidence type="ECO:0000256" key="9">
    <source>
        <dbReference type="ARBA" id="ARBA00022946"/>
    </source>
</evidence>
<dbReference type="FunFam" id="3.40.50.970:FF:000002">
    <property type="entry name" value="2-oxoglutarate dehydrogenase, E1 component"/>
    <property type="match status" value="1"/>
</dbReference>
<dbReference type="GO" id="GO:0030976">
    <property type="term" value="F:thiamine pyrophosphate binding"/>
    <property type="evidence" value="ECO:0007669"/>
    <property type="project" value="InterPro"/>
</dbReference>
<dbReference type="NCBIfam" id="NF008907">
    <property type="entry name" value="PRK12270.1"/>
    <property type="match status" value="1"/>
</dbReference>
<dbReference type="Gene3D" id="3.40.50.970">
    <property type="match status" value="1"/>
</dbReference>
<feature type="region of interest" description="Disordered" evidence="20">
    <location>
        <begin position="1157"/>
        <end position="1230"/>
    </location>
</feature>
<evidence type="ECO:0000259" key="21">
    <source>
        <dbReference type="PROSITE" id="PS50841"/>
    </source>
</evidence>
<dbReference type="InterPro" id="IPR038207">
    <property type="entry name" value="DIX_dom_sf"/>
</dbReference>
<feature type="domain" description="DIX" evidence="21">
    <location>
        <begin position="1493"/>
        <end position="1575"/>
    </location>
</feature>
<dbReference type="Gene3D" id="3.40.50.11610">
    <property type="entry name" value="Multifunctional 2-oxoglutarate metabolism enzyme, C-terminal domain"/>
    <property type="match status" value="1"/>
</dbReference>
<dbReference type="InterPro" id="IPR031717">
    <property type="entry name" value="ODO-1/KGD_C"/>
</dbReference>
<feature type="coiled-coil region" evidence="19">
    <location>
        <begin position="1071"/>
        <end position="1098"/>
    </location>
</feature>
<evidence type="ECO:0000256" key="13">
    <source>
        <dbReference type="ARBA" id="ARBA00023152"/>
    </source>
</evidence>
<dbReference type="InterPro" id="IPR001158">
    <property type="entry name" value="DIX"/>
</dbReference>
<feature type="compositionally biased region" description="Basic and acidic residues" evidence="20">
    <location>
        <begin position="1327"/>
        <end position="1343"/>
    </location>
</feature>
<evidence type="ECO:0000256" key="3">
    <source>
        <dbReference type="ARBA" id="ARBA00004173"/>
    </source>
</evidence>
<evidence type="ECO:0000256" key="16">
    <source>
        <dbReference type="ARBA" id="ARBA00040267"/>
    </source>
</evidence>
<name>A0AA89C096_PINIB</name>
<comment type="cofactor">
    <cofactor evidence="2">
        <name>thiamine diphosphate</name>
        <dbReference type="ChEBI" id="CHEBI:58937"/>
    </cofactor>
</comment>
<dbReference type="GO" id="GO:0046872">
    <property type="term" value="F:metal ion binding"/>
    <property type="evidence" value="ECO:0007669"/>
    <property type="project" value="UniProtKB-KW"/>
</dbReference>
<keyword evidence="12" id="KW-0496">Mitochondrion</keyword>
<evidence type="ECO:0000256" key="12">
    <source>
        <dbReference type="ARBA" id="ARBA00023128"/>
    </source>
</evidence>
<evidence type="ECO:0000256" key="14">
    <source>
        <dbReference type="ARBA" id="ARBA00030680"/>
    </source>
</evidence>
<evidence type="ECO:0000256" key="19">
    <source>
        <dbReference type="SAM" id="Coils"/>
    </source>
</evidence>
<dbReference type="InterPro" id="IPR042179">
    <property type="entry name" value="KGD_C_sf"/>
</dbReference>
<feature type="compositionally biased region" description="Polar residues" evidence="20">
    <location>
        <begin position="1158"/>
        <end position="1176"/>
    </location>
</feature>
<dbReference type="Gene3D" id="3.40.50.12470">
    <property type="match status" value="1"/>
</dbReference>
<evidence type="ECO:0000256" key="18">
    <source>
        <dbReference type="PROSITE-ProRule" id="PRU00069"/>
    </source>
</evidence>
<reference evidence="22" key="1">
    <citation type="submission" date="2019-08" db="EMBL/GenBank/DDBJ databases">
        <title>The improved chromosome-level genome for the pearl oyster Pinctada fucata martensii using PacBio sequencing and Hi-C.</title>
        <authorList>
            <person name="Zheng Z."/>
        </authorList>
    </citation>
    <scope>NUCLEOTIDE SEQUENCE</scope>
    <source>
        <strain evidence="22">ZZ-2019</strain>
        <tissue evidence="22">Adductor muscle</tissue>
    </source>
</reference>
<dbReference type="NCBIfam" id="TIGR00239">
    <property type="entry name" value="2oxo_dh_E1"/>
    <property type="match status" value="1"/>
</dbReference>
<dbReference type="InterPro" id="IPR001017">
    <property type="entry name" value="DH_E1"/>
</dbReference>
<feature type="compositionally biased region" description="Polar residues" evidence="20">
    <location>
        <begin position="994"/>
        <end position="1025"/>
    </location>
</feature>
<dbReference type="SMART" id="SM00021">
    <property type="entry name" value="DAX"/>
    <property type="match status" value="1"/>
</dbReference>
<evidence type="ECO:0000256" key="6">
    <source>
        <dbReference type="ARBA" id="ARBA00022687"/>
    </source>
</evidence>
<comment type="caution">
    <text evidence="22">The sequence shown here is derived from an EMBL/GenBank/DDBJ whole genome shotgun (WGS) entry which is preliminary data.</text>
</comment>
<evidence type="ECO:0000256" key="4">
    <source>
        <dbReference type="ARBA" id="ARBA00006936"/>
    </source>
</evidence>
<dbReference type="PROSITE" id="PS50841">
    <property type="entry name" value="DIX"/>
    <property type="match status" value="1"/>
</dbReference>
<dbReference type="GO" id="GO:0006096">
    <property type="term" value="P:glycolytic process"/>
    <property type="evidence" value="ECO:0007669"/>
    <property type="project" value="UniProtKB-KW"/>
</dbReference>
<dbReference type="SMART" id="SM00861">
    <property type="entry name" value="Transket_pyr"/>
    <property type="match status" value="1"/>
</dbReference>
<protein>
    <recommendedName>
        <fullName evidence="16">2-oxoglutarate dehydrogenase, mitochondrial</fullName>
        <ecNumber evidence="5">1.2.4.2</ecNumber>
    </recommendedName>
    <alternativeName>
        <fullName evidence="17">2-oxoglutarate dehydrogenase complex component E1</fullName>
    </alternativeName>
    <alternativeName>
        <fullName evidence="14">Alpha-ketoglutarate dehydrogenase</fullName>
    </alternativeName>
</protein>
<dbReference type="Pfam" id="PF16078">
    <property type="entry name" value="2-oxogl_dehyd_N"/>
    <property type="match status" value="1"/>
</dbReference>
<feature type="compositionally biased region" description="Low complexity" evidence="20">
    <location>
        <begin position="1363"/>
        <end position="1373"/>
    </location>
</feature>
<keyword evidence="7" id="KW-0479">Metal-binding</keyword>
<evidence type="ECO:0000256" key="17">
    <source>
        <dbReference type="ARBA" id="ARBA00042984"/>
    </source>
</evidence>
<evidence type="ECO:0000256" key="20">
    <source>
        <dbReference type="SAM" id="MobiDB-lite"/>
    </source>
</evidence>
<keyword evidence="8" id="KW-0460">Magnesium</keyword>
<keyword evidence="19" id="KW-0175">Coiled coil</keyword>
<keyword evidence="13" id="KW-0324">Glycolysis</keyword>
<dbReference type="Proteomes" id="UP001186944">
    <property type="component" value="Unassembled WGS sequence"/>
</dbReference>
<evidence type="ECO:0000256" key="1">
    <source>
        <dbReference type="ARBA" id="ARBA00001946"/>
    </source>
</evidence>
<dbReference type="CDD" id="cd02016">
    <property type="entry name" value="TPP_E1_OGDC_like"/>
    <property type="match status" value="1"/>
</dbReference>
<evidence type="ECO:0000256" key="11">
    <source>
        <dbReference type="ARBA" id="ARBA00023052"/>
    </source>
</evidence>
<keyword evidence="6 18" id="KW-0879">Wnt signaling pathway</keyword>
<proteinExistence type="inferred from homology"/>
<dbReference type="InterPro" id="IPR032106">
    <property type="entry name" value="2-oxogl_dehyd_N"/>
</dbReference>
<keyword evidence="23" id="KW-1185">Reference proteome</keyword>
<dbReference type="InterPro" id="IPR029071">
    <property type="entry name" value="Ubiquitin-like_domsf"/>
</dbReference>
<dbReference type="Pfam" id="PF16870">
    <property type="entry name" value="OxoGdeHyase_C"/>
    <property type="match status" value="1"/>
</dbReference>
<evidence type="ECO:0000313" key="23">
    <source>
        <dbReference type="Proteomes" id="UP001186944"/>
    </source>
</evidence>
<dbReference type="EC" id="1.2.4.2" evidence="5"/>
<dbReference type="GO" id="GO:0004591">
    <property type="term" value="F:oxoglutarate dehydrogenase (succinyl-transferring) activity"/>
    <property type="evidence" value="ECO:0007669"/>
    <property type="project" value="UniProtKB-EC"/>
</dbReference>
<dbReference type="GO" id="GO:0005739">
    <property type="term" value="C:mitochondrion"/>
    <property type="evidence" value="ECO:0007669"/>
    <property type="project" value="UniProtKB-SubCell"/>
</dbReference>
<dbReference type="Gene3D" id="2.40.240.130">
    <property type="match status" value="1"/>
</dbReference>
<dbReference type="InterPro" id="IPR011603">
    <property type="entry name" value="2oxoglutarate_DH_E1"/>
</dbReference>
<dbReference type="SUPFAM" id="SSF52518">
    <property type="entry name" value="Thiamin diphosphate-binding fold (THDP-binding)"/>
    <property type="match status" value="2"/>
</dbReference>
<comment type="subcellular location">
    <subcellularLocation>
        <location evidence="3">Mitochondrion</location>
    </subcellularLocation>
</comment>
<accession>A0AA89C096</accession>
<feature type="compositionally biased region" description="Low complexity" evidence="20">
    <location>
        <begin position="1479"/>
        <end position="1488"/>
    </location>
</feature>
<dbReference type="SUPFAM" id="SSF54236">
    <property type="entry name" value="Ubiquitin-like"/>
    <property type="match status" value="1"/>
</dbReference>
<evidence type="ECO:0000256" key="5">
    <source>
        <dbReference type="ARBA" id="ARBA00012280"/>
    </source>
</evidence>
<feature type="region of interest" description="Disordered" evidence="20">
    <location>
        <begin position="980"/>
        <end position="1048"/>
    </location>
</feature>
<evidence type="ECO:0000256" key="7">
    <source>
        <dbReference type="ARBA" id="ARBA00022723"/>
    </source>
</evidence>
<evidence type="ECO:0000256" key="15">
    <source>
        <dbReference type="ARBA" id="ARBA00037426"/>
    </source>
</evidence>
<feature type="region of interest" description="Disordered" evidence="20">
    <location>
        <begin position="1267"/>
        <end position="1375"/>
    </location>
</feature>
<comment type="similarity">
    <text evidence="4">Belongs to the alpha-ketoglutarate dehydrogenase family.</text>
</comment>
<dbReference type="Pfam" id="PF02779">
    <property type="entry name" value="Transket_pyr"/>
    <property type="match status" value="1"/>
</dbReference>
<evidence type="ECO:0000313" key="22">
    <source>
        <dbReference type="EMBL" id="KAK3089307.1"/>
    </source>
</evidence>
<dbReference type="GO" id="GO:0006099">
    <property type="term" value="P:tricarboxylic acid cycle"/>
    <property type="evidence" value="ECO:0007669"/>
    <property type="project" value="TreeGrafter"/>
</dbReference>
<dbReference type="GO" id="GO:0045252">
    <property type="term" value="C:oxoglutarate dehydrogenase complex"/>
    <property type="evidence" value="ECO:0007669"/>
    <property type="project" value="TreeGrafter"/>
</dbReference>
<evidence type="ECO:0000256" key="10">
    <source>
        <dbReference type="ARBA" id="ARBA00023002"/>
    </source>
</evidence>
<dbReference type="Pfam" id="PF00778">
    <property type="entry name" value="DIX"/>
    <property type="match status" value="1"/>
</dbReference>
<dbReference type="Gene3D" id="1.10.287.1150">
    <property type="entry name" value="TPP helical domain"/>
    <property type="match status" value="1"/>
</dbReference>
<comment type="function">
    <text evidence="15">The 2-oxoglutarate dehydrogenase complex catalyzes the overall conversion of 2-oxoglutarate to succinyl-CoA and CO(2). It contains multiple copies of three enzymatic components: 2-oxoglutarate dehydrogenase (E1), dihydrolipoamide succinyltransferase (E2) and lipoamide dehydrogenase (E3).</text>
</comment>
<dbReference type="NCBIfam" id="NF006914">
    <property type="entry name" value="PRK09404.1"/>
    <property type="match status" value="1"/>
</dbReference>
<gene>
    <name evidence="22" type="ORF">FSP39_002558</name>
</gene>